<keyword evidence="4 7" id="KW-0067">ATP-binding</keyword>
<evidence type="ECO:0000256" key="4">
    <source>
        <dbReference type="ARBA" id="ARBA00022840"/>
    </source>
</evidence>
<dbReference type="InterPro" id="IPR020061">
    <property type="entry name" value="Glu_tRNA_lig_a-bdl"/>
</dbReference>
<dbReference type="Pfam" id="PF03950">
    <property type="entry name" value="tRNA-synt_1c_C"/>
    <property type="match status" value="1"/>
</dbReference>
<feature type="domain" description="Glutamyl/glutaminyl-tRNA synthetase class Ib anti-codon binding" evidence="9">
    <location>
        <begin position="206"/>
        <end position="265"/>
    </location>
</feature>
<reference evidence="10" key="1">
    <citation type="submission" date="2021-03" db="EMBL/GenBank/DDBJ databases">
        <authorList>
            <person name="Tagirdzhanova G."/>
        </authorList>
    </citation>
    <scope>NUCLEOTIDE SEQUENCE</scope>
</reference>
<sequence length="268" mass="30970">MNHERKHGIESKRRTARATESLARFEEMRVGSKEGTRGCIQAKISIDNANKALRDPVIYRCNLQPHHRTGNTWRAYLTYDFCAPILDSIEGVTHAFRTNEYRDRSLQFVWFQRTLGLGQVEIFDFARMNFIRTVLSKRKLATIVDNGAVWDWNDPRMPTLQGIRRRGMTIDALREFIMKQGPSQNIINQDWTQIWAINKKHIDPLAPRHTAVTKNGIGEVIIKSGLGMAYTEDKPKHNKNPELGIKKVVYGKKIWIDQEDAKSLPKDE</sequence>
<evidence type="ECO:0000259" key="8">
    <source>
        <dbReference type="Pfam" id="PF00749"/>
    </source>
</evidence>
<comment type="similarity">
    <text evidence="7">Belongs to the class-I aminoacyl-tRNA synthetase family.</text>
</comment>
<evidence type="ECO:0000313" key="11">
    <source>
        <dbReference type="Proteomes" id="UP000664203"/>
    </source>
</evidence>
<dbReference type="Gene3D" id="3.40.50.620">
    <property type="entry name" value="HUPs"/>
    <property type="match status" value="1"/>
</dbReference>
<dbReference type="SUPFAM" id="SSF52374">
    <property type="entry name" value="Nucleotidylyl transferase"/>
    <property type="match status" value="1"/>
</dbReference>
<dbReference type="FunFam" id="3.90.800.10:FF:000001">
    <property type="entry name" value="Glutamine--tRNA ligase"/>
    <property type="match status" value="1"/>
</dbReference>
<evidence type="ECO:0000256" key="1">
    <source>
        <dbReference type="ARBA" id="ARBA00022490"/>
    </source>
</evidence>
<evidence type="ECO:0000313" key="10">
    <source>
        <dbReference type="EMBL" id="CAF9903763.1"/>
    </source>
</evidence>
<dbReference type="Proteomes" id="UP000664203">
    <property type="component" value="Unassembled WGS sequence"/>
</dbReference>
<dbReference type="SUPFAM" id="SSF50715">
    <property type="entry name" value="Ribosomal protein L25-like"/>
    <property type="match status" value="1"/>
</dbReference>
<dbReference type="FunFam" id="1.10.1160.10:FF:000001">
    <property type="entry name" value="Glutamine--tRNA ligase"/>
    <property type="match status" value="1"/>
</dbReference>
<dbReference type="InterPro" id="IPR011035">
    <property type="entry name" value="Ribosomal_bL25/Gln-tRNA_synth"/>
</dbReference>
<dbReference type="PANTHER" id="PTHR43097">
    <property type="entry name" value="GLUTAMINE-TRNA LIGASE"/>
    <property type="match status" value="1"/>
</dbReference>
<feature type="domain" description="Glutamyl/glutaminyl-tRNA synthetase class Ib catalytic" evidence="8">
    <location>
        <begin position="1"/>
        <end position="203"/>
    </location>
</feature>
<dbReference type="InterPro" id="IPR050132">
    <property type="entry name" value="Gln/Glu-tRNA_Ligase"/>
</dbReference>
<evidence type="ECO:0000256" key="2">
    <source>
        <dbReference type="ARBA" id="ARBA00022598"/>
    </source>
</evidence>
<dbReference type="GO" id="GO:0005829">
    <property type="term" value="C:cytosol"/>
    <property type="evidence" value="ECO:0007669"/>
    <property type="project" value="TreeGrafter"/>
</dbReference>
<proteinExistence type="inferred from homology"/>
<keyword evidence="3 7" id="KW-0547">Nucleotide-binding</keyword>
<organism evidence="10 11">
    <name type="scientific">Alectoria fallacina</name>
    <dbReference type="NCBI Taxonomy" id="1903189"/>
    <lineage>
        <taxon>Eukaryota</taxon>
        <taxon>Fungi</taxon>
        <taxon>Dikarya</taxon>
        <taxon>Ascomycota</taxon>
        <taxon>Pezizomycotina</taxon>
        <taxon>Lecanoromycetes</taxon>
        <taxon>OSLEUM clade</taxon>
        <taxon>Lecanoromycetidae</taxon>
        <taxon>Lecanorales</taxon>
        <taxon>Lecanorineae</taxon>
        <taxon>Parmeliaceae</taxon>
        <taxon>Alectoria</taxon>
    </lineage>
</organism>
<dbReference type="Gene3D" id="1.10.1160.10">
    <property type="entry name" value="Glutamyl-trna Synthetase, Domain 2"/>
    <property type="match status" value="1"/>
</dbReference>
<dbReference type="InterPro" id="IPR020059">
    <property type="entry name" value="Glu/Gln-tRNA-synth_Ib_codon-bd"/>
</dbReference>
<dbReference type="Pfam" id="PF00749">
    <property type="entry name" value="tRNA-synt_1c"/>
    <property type="match status" value="1"/>
</dbReference>
<dbReference type="GO" id="GO:0005524">
    <property type="term" value="F:ATP binding"/>
    <property type="evidence" value="ECO:0007669"/>
    <property type="project" value="UniProtKB-KW"/>
</dbReference>
<dbReference type="GO" id="GO:0017102">
    <property type="term" value="C:methionyl glutamyl tRNA synthetase complex"/>
    <property type="evidence" value="ECO:0007669"/>
    <property type="project" value="TreeGrafter"/>
</dbReference>
<dbReference type="PANTHER" id="PTHR43097:SF5">
    <property type="entry name" value="GLUTAMATE--TRNA LIGASE"/>
    <property type="match status" value="1"/>
</dbReference>
<keyword evidence="6 7" id="KW-0030">Aminoacyl-tRNA synthetase</keyword>
<evidence type="ECO:0008006" key="12">
    <source>
        <dbReference type="Google" id="ProtNLM"/>
    </source>
</evidence>
<evidence type="ECO:0000256" key="3">
    <source>
        <dbReference type="ARBA" id="ARBA00022741"/>
    </source>
</evidence>
<dbReference type="AlphaFoldDB" id="A0A8H3EFN6"/>
<dbReference type="EMBL" id="CAJPDR010000002">
    <property type="protein sequence ID" value="CAF9903763.1"/>
    <property type="molecule type" value="Genomic_DNA"/>
</dbReference>
<dbReference type="GO" id="GO:0004818">
    <property type="term" value="F:glutamate-tRNA ligase activity"/>
    <property type="evidence" value="ECO:0007669"/>
    <property type="project" value="TreeGrafter"/>
</dbReference>
<protein>
    <recommendedName>
        <fullName evidence="12">Glutamyl-tRNA synthetase</fullName>
    </recommendedName>
</protein>
<evidence type="ECO:0000256" key="6">
    <source>
        <dbReference type="ARBA" id="ARBA00023146"/>
    </source>
</evidence>
<comment type="caution">
    <text evidence="10">The sequence shown here is derived from an EMBL/GenBank/DDBJ whole genome shotgun (WGS) entry which is preliminary data.</text>
</comment>
<keyword evidence="5 7" id="KW-0648">Protein biosynthesis</keyword>
<name>A0A8H3EFN6_9LECA</name>
<dbReference type="InterPro" id="IPR014729">
    <property type="entry name" value="Rossmann-like_a/b/a_fold"/>
</dbReference>
<keyword evidence="11" id="KW-1185">Reference proteome</keyword>
<keyword evidence="2 7" id="KW-0436">Ligase</keyword>
<dbReference type="GO" id="GO:0006424">
    <property type="term" value="P:glutamyl-tRNA aminoacylation"/>
    <property type="evidence" value="ECO:0007669"/>
    <property type="project" value="TreeGrafter"/>
</dbReference>
<evidence type="ECO:0000256" key="5">
    <source>
        <dbReference type="ARBA" id="ARBA00022917"/>
    </source>
</evidence>
<keyword evidence="1" id="KW-0963">Cytoplasm</keyword>
<evidence type="ECO:0000259" key="9">
    <source>
        <dbReference type="Pfam" id="PF03950"/>
    </source>
</evidence>
<dbReference type="InterPro" id="IPR020058">
    <property type="entry name" value="Glu/Gln-tRNA-synth_Ib_cat-dom"/>
</dbReference>
<dbReference type="OrthoDB" id="10250478at2759"/>
<evidence type="ECO:0000256" key="7">
    <source>
        <dbReference type="RuleBase" id="RU363037"/>
    </source>
</evidence>
<gene>
    <name evidence="10" type="ORF">ALECFALPRED_002966</name>
</gene>
<accession>A0A8H3EFN6</accession>
<dbReference type="Gene3D" id="3.90.800.10">
    <property type="entry name" value="Glutamyl-tRNA Synthetase, Domain 3"/>
    <property type="match status" value="1"/>
</dbReference>